<evidence type="ECO:0000313" key="2">
    <source>
        <dbReference type="EMBL" id="PRW34009.1"/>
    </source>
</evidence>
<organism evidence="2 3">
    <name type="scientific">Chlorella sorokiniana</name>
    <name type="common">Freshwater green alga</name>
    <dbReference type="NCBI Taxonomy" id="3076"/>
    <lineage>
        <taxon>Eukaryota</taxon>
        <taxon>Viridiplantae</taxon>
        <taxon>Chlorophyta</taxon>
        <taxon>core chlorophytes</taxon>
        <taxon>Trebouxiophyceae</taxon>
        <taxon>Chlorellales</taxon>
        <taxon>Chlorellaceae</taxon>
        <taxon>Chlorella clade</taxon>
        <taxon>Chlorella</taxon>
    </lineage>
</organism>
<feature type="compositionally biased region" description="Low complexity" evidence="1">
    <location>
        <begin position="132"/>
        <end position="142"/>
    </location>
</feature>
<dbReference type="Proteomes" id="UP000239899">
    <property type="component" value="Unassembled WGS sequence"/>
</dbReference>
<gene>
    <name evidence="2" type="ORF">C2E21_7301</name>
</gene>
<dbReference type="AlphaFoldDB" id="A0A2P6TIB6"/>
<accession>A0A2P6TIB6</accession>
<feature type="region of interest" description="Disordered" evidence="1">
    <location>
        <begin position="69"/>
        <end position="226"/>
    </location>
</feature>
<sequence length="262" mass="27614">MRTLTQRCAPHAAARCHPWRPAPGRGFWLASRQEQPIRRRTLEAGLLGLPSLLLLPAPAIAAQRVVAASGSGGLTPSPAAPPEEPAAGSAGGRSGGRSTQGGSLLEARAHRDPSDVSEVDGDSNSEDESGSDSDSSSSSSSSSDEEGEQRRPAARRRAQKPEAGRQTEEHLRAQMKEDKRRAKEADKAAKAAHKEEKRRNKEGEQGHAAAVPVQGGDATALVDARHAPSELPYPVAAGDAGLASDDESDKRQLSWLLGQLLQ</sequence>
<feature type="compositionally biased region" description="Acidic residues" evidence="1">
    <location>
        <begin position="115"/>
        <end position="131"/>
    </location>
</feature>
<reference evidence="2 3" key="1">
    <citation type="journal article" date="2018" name="Plant J.">
        <title>Genome sequences of Chlorella sorokiniana UTEX 1602 and Micractinium conductrix SAG 241.80: implications to maltose excretion by a green alga.</title>
        <authorList>
            <person name="Arriola M.B."/>
            <person name="Velmurugan N."/>
            <person name="Zhang Y."/>
            <person name="Plunkett M.H."/>
            <person name="Hondzo H."/>
            <person name="Barney B.M."/>
        </authorList>
    </citation>
    <scope>NUCLEOTIDE SEQUENCE [LARGE SCALE GENOMIC DNA]</scope>
    <source>
        <strain evidence="3">UTEX 1602</strain>
    </source>
</reference>
<evidence type="ECO:0000256" key="1">
    <source>
        <dbReference type="SAM" id="MobiDB-lite"/>
    </source>
</evidence>
<comment type="caution">
    <text evidence="2">The sequence shown here is derived from an EMBL/GenBank/DDBJ whole genome shotgun (WGS) entry which is preliminary data.</text>
</comment>
<name>A0A2P6TIB6_CHLSO</name>
<proteinExistence type="predicted"/>
<feature type="compositionally biased region" description="Basic and acidic residues" evidence="1">
    <location>
        <begin position="159"/>
        <end position="205"/>
    </location>
</feature>
<protein>
    <submittedName>
        <fullName evidence="2">Eisosome 1</fullName>
    </submittedName>
</protein>
<dbReference type="EMBL" id="LHPG02000015">
    <property type="protein sequence ID" value="PRW34009.1"/>
    <property type="molecule type" value="Genomic_DNA"/>
</dbReference>
<feature type="compositionally biased region" description="Gly residues" evidence="1">
    <location>
        <begin position="89"/>
        <end position="99"/>
    </location>
</feature>
<evidence type="ECO:0000313" key="3">
    <source>
        <dbReference type="Proteomes" id="UP000239899"/>
    </source>
</evidence>
<keyword evidence="3" id="KW-1185">Reference proteome</keyword>